<sequence length="144" mass="16017">MSLNEQRPSRKRSLQDCDDGACDFVPLSKRINNLHLTRPVIGDEALQGAQKVEAHHNHHHDLPAPHQHNGHSSNGFMNGVNGHNGLPESNQYQQQPSPGPSTVAPWVTDQMMAQYAPQIEQTAEEPSKQTLILNQSHSVKMMSF</sequence>
<evidence type="ECO:0000256" key="1">
    <source>
        <dbReference type="SAM" id="MobiDB-lite"/>
    </source>
</evidence>
<feature type="region of interest" description="Disordered" evidence="1">
    <location>
        <begin position="66"/>
        <end position="104"/>
    </location>
</feature>
<organism evidence="2 3">
    <name type="scientific">Cloeon dipterum</name>
    <dbReference type="NCBI Taxonomy" id="197152"/>
    <lineage>
        <taxon>Eukaryota</taxon>
        <taxon>Metazoa</taxon>
        <taxon>Ecdysozoa</taxon>
        <taxon>Arthropoda</taxon>
        <taxon>Hexapoda</taxon>
        <taxon>Insecta</taxon>
        <taxon>Pterygota</taxon>
        <taxon>Palaeoptera</taxon>
        <taxon>Ephemeroptera</taxon>
        <taxon>Pisciforma</taxon>
        <taxon>Baetidae</taxon>
        <taxon>Cloeon</taxon>
    </lineage>
</organism>
<keyword evidence="3" id="KW-1185">Reference proteome</keyword>
<feature type="compositionally biased region" description="Polar residues" evidence="1">
    <location>
        <begin position="87"/>
        <end position="96"/>
    </location>
</feature>
<evidence type="ECO:0000313" key="3">
    <source>
        <dbReference type="Proteomes" id="UP000494165"/>
    </source>
</evidence>
<accession>A0A8S1CTZ7</accession>
<dbReference type="EMBL" id="CADEPI010000061">
    <property type="protein sequence ID" value="CAB3371441.1"/>
    <property type="molecule type" value="Genomic_DNA"/>
</dbReference>
<dbReference type="AlphaFoldDB" id="A0A8S1CTZ7"/>
<evidence type="ECO:0000313" key="2">
    <source>
        <dbReference type="EMBL" id="CAB3371441.1"/>
    </source>
</evidence>
<proteinExistence type="predicted"/>
<gene>
    <name evidence="2" type="ORF">CLODIP_2_CD04617</name>
</gene>
<dbReference type="Proteomes" id="UP000494165">
    <property type="component" value="Unassembled WGS sequence"/>
</dbReference>
<dbReference type="OrthoDB" id="6365503at2759"/>
<comment type="caution">
    <text evidence="2">The sequence shown here is derived from an EMBL/GenBank/DDBJ whole genome shotgun (WGS) entry which is preliminary data.</text>
</comment>
<reference evidence="2 3" key="1">
    <citation type="submission" date="2020-04" db="EMBL/GenBank/DDBJ databases">
        <authorList>
            <person name="Alioto T."/>
            <person name="Alioto T."/>
            <person name="Gomez Garrido J."/>
        </authorList>
    </citation>
    <scope>NUCLEOTIDE SEQUENCE [LARGE SCALE GENOMIC DNA]</scope>
</reference>
<protein>
    <submittedName>
        <fullName evidence="2">Uncharacterized protein</fullName>
    </submittedName>
</protein>
<name>A0A8S1CTZ7_9INSE</name>